<feature type="compositionally biased region" description="Basic and acidic residues" evidence="10">
    <location>
        <begin position="365"/>
        <end position="398"/>
    </location>
</feature>
<dbReference type="CDD" id="cd17729">
    <property type="entry name" value="BRCT_CTDP1"/>
    <property type="match status" value="1"/>
</dbReference>
<feature type="compositionally biased region" description="Basic and acidic residues" evidence="10">
    <location>
        <begin position="449"/>
        <end position="458"/>
    </location>
</feature>
<dbReference type="GO" id="GO:0005634">
    <property type="term" value="C:nucleus"/>
    <property type="evidence" value="ECO:0007669"/>
    <property type="project" value="UniProtKB-SubCell"/>
</dbReference>
<reference evidence="13 14" key="1">
    <citation type="submission" date="2024-11" db="EMBL/GenBank/DDBJ databases">
        <title>Chromosome-level genome assembly of the freshwater bivalve Anodonta woodiana.</title>
        <authorList>
            <person name="Chen X."/>
        </authorList>
    </citation>
    <scope>NUCLEOTIDE SEQUENCE [LARGE SCALE GENOMIC DNA]</scope>
    <source>
        <strain evidence="13">MN2024</strain>
        <tissue evidence="13">Gills</tissue>
    </source>
</reference>
<dbReference type="SUPFAM" id="SSF51230">
    <property type="entry name" value="Single hybrid motif"/>
    <property type="match status" value="1"/>
</dbReference>
<feature type="domain" description="BRCT" evidence="11">
    <location>
        <begin position="518"/>
        <end position="619"/>
    </location>
</feature>
<feature type="region of interest" description="Disordered" evidence="10">
    <location>
        <begin position="318"/>
        <end position="458"/>
    </location>
</feature>
<feature type="domain" description="FCP1 homology" evidence="12">
    <location>
        <begin position="144"/>
        <end position="308"/>
    </location>
</feature>
<dbReference type="Proteomes" id="UP001634394">
    <property type="component" value="Unassembled WGS sequence"/>
</dbReference>
<dbReference type="InterPro" id="IPR036420">
    <property type="entry name" value="BRCT_dom_sf"/>
</dbReference>
<dbReference type="InterPro" id="IPR023214">
    <property type="entry name" value="HAD_sf"/>
</dbReference>
<feature type="compositionally biased region" description="Basic and acidic residues" evidence="10">
    <location>
        <begin position="670"/>
        <end position="679"/>
    </location>
</feature>
<feature type="compositionally biased region" description="Acidic residues" evidence="10">
    <location>
        <begin position="732"/>
        <end position="759"/>
    </location>
</feature>
<dbReference type="InterPro" id="IPR039189">
    <property type="entry name" value="Fcp1"/>
</dbReference>
<dbReference type="FunFam" id="3.40.50.1000:FF:000040">
    <property type="entry name" value="RNA polymerase II subunit A C-terminal domain phosphatase"/>
    <property type="match status" value="1"/>
</dbReference>
<evidence type="ECO:0000259" key="12">
    <source>
        <dbReference type="PROSITE" id="PS50969"/>
    </source>
</evidence>
<dbReference type="PROSITE" id="PS50969">
    <property type="entry name" value="FCP1"/>
    <property type="match status" value="1"/>
</dbReference>
<evidence type="ECO:0000313" key="13">
    <source>
        <dbReference type="EMBL" id="KAL3859578.1"/>
    </source>
</evidence>
<feature type="compositionally biased region" description="Basic and acidic residues" evidence="10">
    <location>
        <begin position="418"/>
        <end position="440"/>
    </location>
</feature>
<feature type="compositionally biased region" description="Basic and acidic residues" evidence="10">
    <location>
        <begin position="796"/>
        <end position="820"/>
    </location>
</feature>
<dbReference type="PANTHER" id="PTHR23081:SF36">
    <property type="entry name" value="RNA POLYMERASE II SUBUNIT A C-TERMINAL DOMAIN PHOSPHATASE"/>
    <property type="match status" value="1"/>
</dbReference>
<dbReference type="FunFam" id="3.40.50.10190:FF:000007">
    <property type="entry name" value="RNA polymerase II subunit A C-terminal domain phosphatase"/>
    <property type="match status" value="1"/>
</dbReference>
<evidence type="ECO:0000256" key="1">
    <source>
        <dbReference type="ARBA" id="ARBA00004123"/>
    </source>
</evidence>
<dbReference type="SUPFAM" id="SSF56784">
    <property type="entry name" value="HAD-like"/>
    <property type="match status" value="1"/>
</dbReference>
<dbReference type="SMART" id="SM00577">
    <property type="entry name" value="CPDc"/>
    <property type="match status" value="1"/>
</dbReference>
<proteinExistence type="predicted"/>
<dbReference type="Pfam" id="PF09309">
    <property type="entry name" value="FCP1_C"/>
    <property type="match status" value="1"/>
</dbReference>
<dbReference type="CDD" id="cd07521">
    <property type="entry name" value="HAD_FCP1-like"/>
    <property type="match status" value="1"/>
</dbReference>
<feature type="region of interest" description="Disordered" evidence="10">
    <location>
        <begin position="732"/>
        <end position="857"/>
    </location>
</feature>
<accession>A0ABD3VEZ8</accession>
<dbReference type="PROSITE" id="PS50172">
    <property type="entry name" value="BRCT"/>
    <property type="match status" value="1"/>
</dbReference>
<comment type="caution">
    <text evidence="13">The sequence shown here is derived from an EMBL/GenBank/DDBJ whole genome shotgun (WGS) entry which is preliminary data.</text>
</comment>
<dbReference type="Gene3D" id="3.40.50.1000">
    <property type="entry name" value="HAD superfamily/HAD-like"/>
    <property type="match status" value="1"/>
</dbReference>
<comment type="function">
    <text evidence="9">This promotes the activity of RNA polymerase II.</text>
</comment>
<evidence type="ECO:0000256" key="4">
    <source>
        <dbReference type="ARBA" id="ARBA00022912"/>
    </source>
</evidence>
<dbReference type="InterPro" id="IPR001357">
    <property type="entry name" value="BRCT_dom"/>
</dbReference>
<feature type="compositionally biased region" description="Acidic residues" evidence="10">
    <location>
        <begin position="845"/>
        <end position="857"/>
    </location>
</feature>
<dbReference type="Pfam" id="PF03031">
    <property type="entry name" value="NIF"/>
    <property type="match status" value="1"/>
</dbReference>
<dbReference type="AlphaFoldDB" id="A0ABD3VEZ8"/>
<dbReference type="PANTHER" id="PTHR23081">
    <property type="entry name" value="RNA POLYMERASE II CTD PHOSPHATASE"/>
    <property type="match status" value="1"/>
</dbReference>
<name>A0ABD3VEZ8_SINWO</name>
<evidence type="ECO:0000256" key="3">
    <source>
        <dbReference type="ARBA" id="ARBA00022801"/>
    </source>
</evidence>
<feature type="compositionally biased region" description="Polar residues" evidence="10">
    <location>
        <begin position="685"/>
        <end position="700"/>
    </location>
</feature>
<dbReference type="SMART" id="SM00292">
    <property type="entry name" value="BRCT"/>
    <property type="match status" value="1"/>
</dbReference>
<evidence type="ECO:0000256" key="9">
    <source>
        <dbReference type="RuleBase" id="RU366066"/>
    </source>
</evidence>
<gene>
    <name evidence="13" type="ORF">ACJMK2_009794</name>
</gene>
<keyword evidence="5 9" id="KW-0539">Nucleus</keyword>
<dbReference type="EMBL" id="JBJQND010000012">
    <property type="protein sequence ID" value="KAL3859578.1"/>
    <property type="molecule type" value="Genomic_DNA"/>
</dbReference>
<comment type="catalytic activity">
    <reaction evidence="8 9">
        <text>O-phospho-L-threonyl-[protein] + H2O = L-threonyl-[protein] + phosphate</text>
        <dbReference type="Rhea" id="RHEA:47004"/>
        <dbReference type="Rhea" id="RHEA-COMP:11060"/>
        <dbReference type="Rhea" id="RHEA-COMP:11605"/>
        <dbReference type="ChEBI" id="CHEBI:15377"/>
        <dbReference type="ChEBI" id="CHEBI:30013"/>
        <dbReference type="ChEBI" id="CHEBI:43474"/>
        <dbReference type="ChEBI" id="CHEBI:61977"/>
        <dbReference type="EC" id="3.1.3.16"/>
    </reaction>
</comment>
<dbReference type="EC" id="3.1.3.16" evidence="2 9"/>
<feature type="compositionally biased region" description="Basic and acidic residues" evidence="10">
    <location>
        <begin position="638"/>
        <end position="654"/>
    </location>
</feature>
<dbReference type="Pfam" id="PF00533">
    <property type="entry name" value="BRCT"/>
    <property type="match status" value="1"/>
</dbReference>
<evidence type="ECO:0000313" key="14">
    <source>
        <dbReference type="Proteomes" id="UP001634394"/>
    </source>
</evidence>
<dbReference type="SUPFAM" id="SSF52113">
    <property type="entry name" value="BRCT domain"/>
    <property type="match status" value="1"/>
</dbReference>
<sequence>MATTVVKITLPAKKIAKITKWKVKKGQNISKGTLLCLYETDDEKNQKLKSNYIAKVNEIHANTQDPIQPGQDILTIEPIACSHPTVMKDMCADCGTDLRRENGMAGDRKEEVKASVAMVHCIPELIVSEEMAQELGKADEENLLRTRKLVLLVDLDQTLVHTTNDNIPSNLKDVYHFQLWHGRQLLWYHTRLRPRTKEFLEKISKLYELHICTFGVRLYAHTIARFLDPEEKYFSHRILSRDECFDATSKVANLKALFPCGDSMVCIIDDREDVWNFSPNLVHVKPYRFFQGTADINAPEGLTKTENDDKPVVHMVRKVSQSSTDLKEHSEEDNVFLAQGKNGKSSDDKENRSSDGNKEPVCSSVEEKKMTADSKSDEMKNNSTDDDKEKKGAKERKTINSSDDNEVFVTDSYGDKNVASDKDPRREKSDEESDKSENKELGSQSTEGVKNDGTKKDTEIKETDTTELVEWDDDDDYLFYLEEILTRIHKAFYDFHDQLKTKATSQEKPNLKYIIPYVRKKTLKNCNIVFSGVIPTNMPAEKSRAYNVAKTLGANIQSSVVPSKSATDKEATTHLIAAKLGTSKIKLAMKFKDIQIVTPDWLWNCYERWEHVEEALFPLSVNYCSAAYCDSPNLSKVDTTDASRDNNQAKRKSEEMEDDTSAPNGCNKRGRQEVGKAESDMETSVKVQLTAIQPSASDSSKGALLEEPGPSVPKTETKFSFTYNPLYAFSDDDLECMDKEVEDILEEGDDDSSSEDEEERDSRIRNQVLSQSSSGLDTEEESTRDSLSADFPKGWSVKDQKKSSPRKTSSDEEKGSKSPELDAEEESETELEKYEKTMEAFAPDSEGDSDEYQDSIGSVDEEIAEAVEKELMRD</sequence>
<evidence type="ECO:0000256" key="6">
    <source>
        <dbReference type="ARBA" id="ARBA00040602"/>
    </source>
</evidence>
<dbReference type="GO" id="GO:0008420">
    <property type="term" value="F:RNA polymerase II CTD heptapeptide repeat phosphatase activity"/>
    <property type="evidence" value="ECO:0007669"/>
    <property type="project" value="UniProtKB-UniRule"/>
</dbReference>
<keyword evidence="4" id="KW-0904">Protein phosphatase</keyword>
<keyword evidence="3 9" id="KW-0378">Hydrolase</keyword>
<keyword evidence="14" id="KW-1185">Reference proteome</keyword>
<feature type="region of interest" description="Disordered" evidence="10">
    <location>
        <begin position="635"/>
        <end position="717"/>
    </location>
</feature>
<evidence type="ECO:0000256" key="2">
    <source>
        <dbReference type="ARBA" id="ARBA00013081"/>
    </source>
</evidence>
<dbReference type="Gene3D" id="2.40.50.100">
    <property type="match status" value="1"/>
</dbReference>
<dbReference type="Gene3D" id="3.40.50.10190">
    <property type="entry name" value="BRCT domain"/>
    <property type="match status" value="1"/>
</dbReference>
<comment type="catalytic activity">
    <reaction evidence="7 9">
        <text>O-phospho-L-seryl-[protein] + H2O = L-seryl-[protein] + phosphate</text>
        <dbReference type="Rhea" id="RHEA:20629"/>
        <dbReference type="Rhea" id="RHEA-COMP:9863"/>
        <dbReference type="Rhea" id="RHEA-COMP:11604"/>
        <dbReference type="ChEBI" id="CHEBI:15377"/>
        <dbReference type="ChEBI" id="CHEBI:29999"/>
        <dbReference type="ChEBI" id="CHEBI:43474"/>
        <dbReference type="ChEBI" id="CHEBI:83421"/>
        <dbReference type="EC" id="3.1.3.16"/>
    </reaction>
</comment>
<dbReference type="InterPro" id="IPR015388">
    <property type="entry name" value="FCP1_C"/>
</dbReference>
<feature type="compositionally biased region" description="Basic and acidic residues" evidence="10">
    <location>
        <begin position="344"/>
        <end position="358"/>
    </location>
</feature>
<evidence type="ECO:0000259" key="11">
    <source>
        <dbReference type="PROSITE" id="PS50172"/>
    </source>
</evidence>
<evidence type="ECO:0000256" key="8">
    <source>
        <dbReference type="ARBA" id="ARBA00048336"/>
    </source>
</evidence>
<dbReference type="InterPro" id="IPR036412">
    <property type="entry name" value="HAD-like_sf"/>
</dbReference>
<dbReference type="InterPro" id="IPR011053">
    <property type="entry name" value="Single_hybrid_motif"/>
</dbReference>
<comment type="subcellular location">
    <subcellularLocation>
        <location evidence="1 9">Nucleus</location>
    </subcellularLocation>
</comment>
<feature type="compositionally biased region" description="Polar residues" evidence="10">
    <location>
        <begin position="765"/>
        <end position="776"/>
    </location>
</feature>
<dbReference type="Gene3D" id="1.10.287.10">
    <property type="entry name" value="S15/NS1, RNA-binding"/>
    <property type="match status" value="1"/>
</dbReference>
<organism evidence="13 14">
    <name type="scientific">Sinanodonta woodiana</name>
    <name type="common">Chinese pond mussel</name>
    <name type="synonym">Anodonta woodiana</name>
    <dbReference type="NCBI Taxonomy" id="1069815"/>
    <lineage>
        <taxon>Eukaryota</taxon>
        <taxon>Metazoa</taxon>
        <taxon>Spiralia</taxon>
        <taxon>Lophotrochozoa</taxon>
        <taxon>Mollusca</taxon>
        <taxon>Bivalvia</taxon>
        <taxon>Autobranchia</taxon>
        <taxon>Heteroconchia</taxon>
        <taxon>Palaeoheterodonta</taxon>
        <taxon>Unionida</taxon>
        <taxon>Unionoidea</taxon>
        <taxon>Unionidae</taxon>
        <taxon>Unioninae</taxon>
        <taxon>Sinanodonta</taxon>
    </lineage>
</organism>
<evidence type="ECO:0000256" key="10">
    <source>
        <dbReference type="SAM" id="MobiDB-lite"/>
    </source>
</evidence>
<dbReference type="InterPro" id="IPR011947">
    <property type="entry name" value="FCP1_euk"/>
</dbReference>
<dbReference type="NCBIfam" id="TIGR02250">
    <property type="entry name" value="FCP1_euk"/>
    <property type="match status" value="1"/>
</dbReference>
<evidence type="ECO:0000256" key="7">
    <source>
        <dbReference type="ARBA" id="ARBA00047761"/>
    </source>
</evidence>
<dbReference type="InterPro" id="IPR004274">
    <property type="entry name" value="FCP1_dom"/>
</dbReference>
<protein>
    <recommendedName>
        <fullName evidence="6 9">RNA polymerase II subunit A C-terminal domain phosphatase</fullName>
        <ecNumber evidence="2 9">3.1.3.16</ecNumber>
    </recommendedName>
</protein>
<evidence type="ECO:0000256" key="5">
    <source>
        <dbReference type="ARBA" id="ARBA00023242"/>
    </source>
</evidence>